<evidence type="ECO:0000313" key="3">
    <source>
        <dbReference type="Proteomes" id="UP001321481"/>
    </source>
</evidence>
<dbReference type="Proteomes" id="UP001321481">
    <property type="component" value="Unassembled WGS sequence"/>
</dbReference>
<sequence length="158" mass="16672">MRSPLVSATKVIVLALFAALVVCQVWVVPMIASGFARTAPEFAALETPGILLAGLLLACGEVVLVCVWRLLTFVAEDTVFDDKSFRWVNAIVAAVGAAGVVVVTGLFVIGDARAGSPFVVLVGALLLVVIIGLVLIISVMRELLRRATLLEEQMAEVV</sequence>
<keyword evidence="1" id="KW-1133">Transmembrane helix</keyword>
<feature type="transmembrane region" description="Helical" evidence="1">
    <location>
        <begin position="12"/>
        <end position="32"/>
    </location>
</feature>
<keyword evidence="1" id="KW-0812">Transmembrane</keyword>
<organism evidence="2 3">
    <name type="scientific">Microbacterium dauci</name>
    <dbReference type="NCBI Taxonomy" id="3048008"/>
    <lineage>
        <taxon>Bacteria</taxon>
        <taxon>Bacillati</taxon>
        <taxon>Actinomycetota</taxon>
        <taxon>Actinomycetes</taxon>
        <taxon>Micrococcales</taxon>
        <taxon>Microbacteriaceae</taxon>
        <taxon>Microbacterium</taxon>
    </lineage>
</organism>
<proteinExistence type="predicted"/>
<feature type="transmembrane region" description="Helical" evidence="1">
    <location>
        <begin position="115"/>
        <end position="137"/>
    </location>
</feature>
<accession>A0ABT6ZGN8</accession>
<keyword evidence="3" id="KW-1185">Reference proteome</keyword>
<reference evidence="2 3" key="1">
    <citation type="submission" date="2023-05" db="EMBL/GenBank/DDBJ databases">
        <title>Microbacterium dauci sp.nov., Isolated from Carrot Rhizosphere Soil.</title>
        <authorList>
            <person name="Xiao Z."/>
            <person name="Zheng J."/>
        </authorList>
    </citation>
    <scope>NUCLEOTIDE SEQUENCE [LARGE SCALE GENOMIC DNA]</scope>
    <source>
        <strain evidence="2 3">LX3-4</strain>
    </source>
</reference>
<feature type="transmembrane region" description="Helical" evidence="1">
    <location>
        <begin position="87"/>
        <end position="109"/>
    </location>
</feature>
<feature type="transmembrane region" description="Helical" evidence="1">
    <location>
        <begin position="52"/>
        <end position="75"/>
    </location>
</feature>
<gene>
    <name evidence="2" type="ORF">QNI14_12795</name>
</gene>
<evidence type="ECO:0000256" key="1">
    <source>
        <dbReference type="SAM" id="Phobius"/>
    </source>
</evidence>
<dbReference type="InterPro" id="IPR021354">
    <property type="entry name" value="DUF2975"/>
</dbReference>
<protein>
    <submittedName>
        <fullName evidence="2">DUF2975 domain-containing protein</fullName>
    </submittedName>
</protein>
<keyword evidence="1" id="KW-0472">Membrane</keyword>
<dbReference type="RefSeq" id="WP_283717004.1">
    <property type="nucleotide sequence ID" value="NZ_JASJND010000007.1"/>
</dbReference>
<name>A0ABT6ZGN8_9MICO</name>
<dbReference type="Pfam" id="PF11188">
    <property type="entry name" value="DUF2975"/>
    <property type="match status" value="1"/>
</dbReference>
<evidence type="ECO:0000313" key="2">
    <source>
        <dbReference type="EMBL" id="MDJ1115327.1"/>
    </source>
</evidence>
<comment type="caution">
    <text evidence="2">The sequence shown here is derived from an EMBL/GenBank/DDBJ whole genome shotgun (WGS) entry which is preliminary data.</text>
</comment>
<dbReference type="EMBL" id="JASJND010000007">
    <property type="protein sequence ID" value="MDJ1115327.1"/>
    <property type="molecule type" value="Genomic_DNA"/>
</dbReference>